<dbReference type="RefSeq" id="WP_353295534.1">
    <property type="nucleotide sequence ID" value="NZ_BAABWH010000006.1"/>
</dbReference>
<reference evidence="7 8" key="1">
    <citation type="submission" date="2024-04" db="EMBL/GenBank/DDBJ databases">
        <title>Draft genome sequence of Thalassolituus maritimus NBRC 116585.</title>
        <authorList>
            <person name="Miyakawa T."/>
            <person name="Kusuya Y."/>
            <person name="Miura T."/>
        </authorList>
    </citation>
    <scope>NUCLEOTIDE SEQUENCE [LARGE SCALE GENOMIC DNA]</scope>
    <source>
        <strain evidence="7 8">5NW40-0001</strain>
    </source>
</reference>
<keyword evidence="4" id="KW-0233">DNA recombination</keyword>
<keyword evidence="3" id="KW-0238">DNA-binding</keyword>
<feature type="domain" description="Tn3 transposase DDE" evidence="5">
    <location>
        <begin position="590"/>
        <end position="976"/>
    </location>
</feature>
<proteinExistence type="inferred from homology"/>
<evidence type="ECO:0000256" key="2">
    <source>
        <dbReference type="ARBA" id="ARBA00022578"/>
    </source>
</evidence>
<feature type="domain" description="DUF4158" evidence="6">
    <location>
        <begin position="5"/>
        <end position="166"/>
    </location>
</feature>
<name>A0ABQ0A1P0_9GAMM</name>
<keyword evidence="2" id="KW-0815">Transposition</keyword>
<evidence type="ECO:0000256" key="3">
    <source>
        <dbReference type="ARBA" id="ARBA00023125"/>
    </source>
</evidence>
<protein>
    <submittedName>
        <fullName evidence="7">Tn3 family transposase</fullName>
    </submittedName>
</protein>
<dbReference type="InterPro" id="IPR047653">
    <property type="entry name" value="Tn3-like_transpos"/>
</dbReference>
<comment type="caution">
    <text evidence="7">The sequence shown here is derived from an EMBL/GenBank/DDBJ whole genome shotgun (WGS) entry which is preliminary data.</text>
</comment>
<evidence type="ECO:0000256" key="4">
    <source>
        <dbReference type="ARBA" id="ARBA00023172"/>
    </source>
</evidence>
<dbReference type="EMBL" id="BAABWH010000006">
    <property type="protein sequence ID" value="GAA6146309.1"/>
    <property type="molecule type" value="Genomic_DNA"/>
</dbReference>
<keyword evidence="8" id="KW-1185">Reference proteome</keyword>
<organism evidence="7 8">
    <name type="scientific">Thalassolituus maritimus</name>
    <dbReference type="NCBI Taxonomy" id="484498"/>
    <lineage>
        <taxon>Bacteria</taxon>
        <taxon>Pseudomonadati</taxon>
        <taxon>Pseudomonadota</taxon>
        <taxon>Gammaproteobacteria</taxon>
        <taxon>Oceanospirillales</taxon>
        <taxon>Oceanospirillaceae</taxon>
        <taxon>Thalassolituus</taxon>
    </lineage>
</organism>
<dbReference type="Proteomes" id="UP001481413">
    <property type="component" value="Unassembled WGS sequence"/>
</dbReference>
<evidence type="ECO:0000256" key="1">
    <source>
        <dbReference type="ARBA" id="ARBA00009402"/>
    </source>
</evidence>
<comment type="similarity">
    <text evidence="1">Belongs to the transposase 7 family.</text>
</comment>
<evidence type="ECO:0000313" key="8">
    <source>
        <dbReference type="Proteomes" id="UP001481413"/>
    </source>
</evidence>
<accession>A0ABQ0A1P0</accession>
<dbReference type="Pfam" id="PF01526">
    <property type="entry name" value="DDE_Tnp_Tn3"/>
    <property type="match status" value="1"/>
</dbReference>
<gene>
    <name evidence="7" type="ORF">NBRC116585_24270</name>
</gene>
<dbReference type="InterPro" id="IPR025296">
    <property type="entry name" value="DUF4158"/>
</dbReference>
<evidence type="ECO:0000259" key="5">
    <source>
        <dbReference type="Pfam" id="PF01526"/>
    </source>
</evidence>
<dbReference type="NCBIfam" id="NF033527">
    <property type="entry name" value="transpos_Tn3"/>
    <property type="match status" value="1"/>
</dbReference>
<evidence type="ECO:0000313" key="7">
    <source>
        <dbReference type="EMBL" id="GAA6146309.1"/>
    </source>
</evidence>
<dbReference type="Pfam" id="PF13700">
    <property type="entry name" value="DUF4158"/>
    <property type="match status" value="1"/>
</dbReference>
<sequence length="999" mass="115114">MSSLHETAYPRLRSTITEKELNEYYTPTPEELSLIESEKKPILRFGFMLNLKLLQRLGYFVPLASAPPSIIAHVMDRIGIKRPLTLKQLKDYDRSGSRPRQQHILRDYLGIRSFASEDQPWLTDIAEKAAETKEMLADIINVMLEELVRNHYELPGFTVLKRIARSARNKVNEQCFRDICRDLTNDAKQKIDELLNPSDGAYGAWNTLKREPKKPGNKEVRSYLQHVHWLQVLGESLPDVDVPVVKYRQFALEARALTATEMARLKPNKRYALAVILVRQQHSKALDDVANLYIKMLRSMESTAQSALHQYILEHQKQIDALIAKFRDVLVAYDQHPEQTQKFAALDTVLGDEASSLIERCNQHIAYAGNNYYPFMLKSYRQKRALLLNSLDILDLQSTSSDTSTASLLVLLKSLRNSRTEFLSEESVDQAMPEAFDLSWLTEKWKKLIVSNESSEDSGKIFHRKYLELWLLLHIKQELSSGDLFIPFSAEFDDYREQLIDDETLDNELQKYSDQVEMPLTDAHEFTTNLKQQLADLAKGVDERFPENLHATIKDGKLSVSPIRSEQPQAELKKLDELITENLPEVSIIDILTDTEKWLGLHKHFGPLSGNEARIDEPEKRFITTLFCYGCNLGPVQTAKSVKNMSRKQIAWLNLRHASEDRLDRAITQVVNAYNKFDLPKYWGTGKHAAADGTMWDLYEQNLLTEYHIRYGKYGGIGYYHVSDTYIALFSHFIPCGVYEAVYILDGLMSNKSDIQPDTLHGDTQAQSYPVFGLSHLLGINLMPRIRNIQDLLLFRPDNRYRYKNIEALFAGSIDFKLIERHLRDMLRVVISIKKGKITASTILRRLGTYSRKNKLYMAFKELGKAVRTLFLLRYIDELELRKTIQSATNKSEEFNGFIKWLFFGGEGIIAENVRHEQRKIVKYNQLVANMVILYNVEKMTRVLKDLAGEDVVISKDLLNGLSPYRNSNINRFGDYNLDLEREVPPLDFGIKILEPEEP</sequence>
<evidence type="ECO:0000259" key="6">
    <source>
        <dbReference type="Pfam" id="PF13700"/>
    </source>
</evidence>
<dbReference type="InterPro" id="IPR002513">
    <property type="entry name" value="Tn3_Tnp_DDE_dom"/>
</dbReference>